<gene>
    <name evidence="10" type="ORF">BKK47_05095</name>
</gene>
<dbReference type="InterPro" id="IPR038063">
    <property type="entry name" value="Transpep_catalytic_dom"/>
</dbReference>
<dbReference type="InterPro" id="IPR005490">
    <property type="entry name" value="LD_TPept_cat_dom"/>
</dbReference>
<keyword evidence="6 7" id="KW-0961">Cell wall biogenesis/degradation</keyword>
<evidence type="ECO:0000256" key="1">
    <source>
        <dbReference type="ARBA" id="ARBA00004752"/>
    </source>
</evidence>
<keyword evidence="8" id="KW-0732">Signal</keyword>
<dbReference type="GO" id="GO:0009252">
    <property type="term" value="P:peptidoglycan biosynthetic process"/>
    <property type="evidence" value="ECO:0007669"/>
    <property type="project" value="UniProtKB-UniPathway"/>
</dbReference>
<evidence type="ECO:0000259" key="9">
    <source>
        <dbReference type="PROSITE" id="PS52029"/>
    </source>
</evidence>
<dbReference type="GO" id="GO:0008360">
    <property type="term" value="P:regulation of cell shape"/>
    <property type="evidence" value="ECO:0007669"/>
    <property type="project" value="UniProtKB-UniRule"/>
</dbReference>
<dbReference type="PROSITE" id="PS52029">
    <property type="entry name" value="LD_TPASE"/>
    <property type="match status" value="1"/>
</dbReference>
<reference evidence="10 11" key="1">
    <citation type="submission" date="2016-10" db="EMBL/GenBank/DDBJ databases">
        <title>Rodentibacter gen. nov. and new species.</title>
        <authorList>
            <person name="Christensen H."/>
        </authorList>
    </citation>
    <scope>NUCLEOTIDE SEQUENCE [LARGE SCALE GENOMIC DNA]</scope>
    <source>
        <strain evidence="10 11">Ppn418</strain>
    </source>
</reference>
<dbReference type="UniPathway" id="UPA00219"/>
<dbReference type="GO" id="GO:0071555">
    <property type="term" value="P:cell wall organization"/>
    <property type="evidence" value="ECO:0007669"/>
    <property type="project" value="UniProtKB-UniRule"/>
</dbReference>
<evidence type="ECO:0000256" key="2">
    <source>
        <dbReference type="ARBA" id="ARBA00005992"/>
    </source>
</evidence>
<keyword evidence="11" id="KW-1185">Reference proteome</keyword>
<name>A0A1V3IGP7_9PAST</name>
<dbReference type="STRING" id="1908257.BKK47_05095"/>
<sequence length="487" mass="54850">MSKGMVKLSALVLSLSMMVSGCALADWAKDTVSSPHPSTLDMSKLSPEERAKLEAEIKEDQARLAAEKQAMLEMSLTHEIGEQSLQFKPILAKLYADNKYDLLWQDKSAEKQFLREYAAMVASGISKRSAKSLESLSQVEQNGNLTYDVLLTDAFLDYMYYSKNVSQQAQRWLYASNSYKPQAPSDEQIQQWLSAVKNNDLLTYVEGLSTDNSHYRQTIQALSSMISGSGLTPTGKKLAINAQRLRVIPDFHNGIFVNIPSYQLQYYRDGQLMLESRVIVGKDQRRTPVMYSKLSNVVVNPPWNAPPRLVNEDIVPKLRRDPGYAAAHGYSILDSKGNSVDPYSIDWNKVGKNFPYRIRQAPGDSALGNYKFNMPSSDAIYLHDTPNRSLFSRKDRALSSGCVRVEKSSQLADILLKEAGWSDNRKQSVLASKKTTSANIRSDNPVFLYYVTAWVENGQTKVLPDIYKYDNVIGNSEINWNIVKKYL</sequence>
<comment type="caution">
    <text evidence="10">The sequence shown here is derived from an EMBL/GenBank/DDBJ whole genome shotgun (WGS) entry which is preliminary data.</text>
</comment>
<dbReference type="GO" id="GO:0004180">
    <property type="term" value="F:carboxypeptidase activity"/>
    <property type="evidence" value="ECO:0007669"/>
    <property type="project" value="UniProtKB-ARBA"/>
</dbReference>
<keyword evidence="5 7" id="KW-0573">Peptidoglycan synthesis</keyword>
<dbReference type="Gene3D" id="2.40.440.10">
    <property type="entry name" value="L,D-transpeptidase catalytic domain-like"/>
    <property type="match status" value="1"/>
</dbReference>
<dbReference type="PANTHER" id="PTHR41533">
    <property type="entry name" value="L,D-TRANSPEPTIDASE HI_1667-RELATED"/>
    <property type="match status" value="1"/>
</dbReference>
<dbReference type="PANTHER" id="PTHR41533:SF1">
    <property type="entry name" value="L,D-TRANSPEPTIDASE YCBB-RELATED"/>
    <property type="match status" value="1"/>
</dbReference>
<dbReference type="GO" id="GO:0016740">
    <property type="term" value="F:transferase activity"/>
    <property type="evidence" value="ECO:0007669"/>
    <property type="project" value="UniProtKB-KW"/>
</dbReference>
<evidence type="ECO:0000256" key="6">
    <source>
        <dbReference type="ARBA" id="ARBA00023316"/>
    </source>
</evidence>
<evidence type="ECO:0000256" key="7">
    <source>
        <dbReference type="PROSITE-ProRule" id="PRU01373"/>
    </source>
</evidence>
<evidence type="ECO:0000313" key="10">
    <source>
        <dbReference type="EMBL" id="OOF40210.1"/>
    </source>
</evidence>
<organism evidence="10 11">
    <name type="scientific">Rodentibacter mrazii</name>
    <dbReference type="NCBI Taxonomy" id="1908257"/>
    <lineage>
        <taxon>Bacteria</taxon>
        <taxon>Pseudomonadati</taxon>
        <taxon>Pseudomonadota</taxon>
        <taxon>Gammaproteobacteria</taxon>
        <taxon>Pasteurellales</taxon>
        <taxon>Pasteurellaceae</taxon>
        <taxon>Rodentibacter</taxon>
    </lineage>
</organism>
<dbReference type="AlphaFoldDB" id="A0A1V3IGP7"/>
<accession>A0A1V3IGP7</accession>
<feature type="domain" description="L,D-TPase catalytic" evidence="9">
    <location>
        <begin position="253"/>
        <end position="432"/>
    </location>
</feature>
<feature type="chain" id="PRO_5010739673" evidence="8">
    <location>
        <begin position="26"/>
        <end position="487"/>
    </location>
</feature>
<dbReference type="EMBL" id="MLHG01000026">
    <property type="protein sequence ID" value="OOF40210.1"/>
    <property type="molecule type" value="Genomic_DNA"/>
</dbReference>
<dbReference type="CDD" id="cd16913">
    <property type="entry name" value="YkuD_like"/>
    <property type="match status" value="1"/>
</dbReference>
<evidence type="ECO:0000256" key="5">
    <source>
        <dbReference type="ARBA" id="ARBA00022984"/>
    </source>
</evidence>
<keyword evidence="3" id="KW-0808">Transferase</keyword>
<feature type="active site" description="Nucleophile" evidence="7">
    <location>
        <position position="402"/>
    </location>
</feature>
<dbReference type="Pfam" id="PF20142">
    <property type="entry name" value="Scaffold"/>
    <property type="match status" value="1"/>
</dbReference>
<keyword evidence="4 7" id="KW-0133">Cell shape</keyword>
<evidence type="ECO:0000313" key="11">
    <source>
        <dbReference type="Proteomes" id="UP000189426"/>
    </source>
</evidence>
<comment type="similarity">
    <text evidence="2">Belongs to the YkuD family.</text>
</comment>
<evidence type="ECO:0000256" key="8">
    <source>
        <dbReference type="SAM" id="SignalP"/>
    </source>
</evidence>
<protein>
    <submittedName>
        <fullName evidence="10">L,D-transpeptidase</fullName>
    </submittedName>
</protein>
<dbReference type="Pfam" id="PF03734">
    <property type="entry name" value="YkuD"/>
    <property type="match status" value="1"/>
</dbReference>
<dbReference type="SUPFAM" id="SSF141523">
    <property type="entry name" value="L,D-transpeptidase catalytic domain-like"/>
    <property type="match status" value="1"/>
</dbReference>
<dbReference type="Proteomes" id="UP000189426">
    <property type="component" value="Unassembled WGS sequence"/>
</dbReference>
<evidence type="ECO:0000256" key="3">
    <source>
        <dbReference type="ARBA" id="ARBA00022679"/>
    </source>
</evidence>
<dbReference type="PROSITE" id="PS51257">
    <property type="entry name" value="PROKAR_LIPOPROTEIN"/>
    <property type="match status" value="1"/>
</dbReference>
<feature type="active site" description="Proton donor/acceptor" evidence="7">
    <location>
        <position position="383"/>
    </location>
</feature>
<dbReference type="RefSeq" id="WP_077493836.1">
    <property type="nucleotide sequence ID" value="NZ_MLHG01000026.1"/>
</dbReference>
<comment type="pathway">
    <text evidence="1 7">Cell wall biogenesis; peptidoglycan biosynthesis.</text>
</comment>
<evidence type="ECO:0000256" key="4">
    <source>
        <dbReference type="ARBA" id="ARBA00022960"/>
    </source>
</evidence>
<dbReference type="InterPro" id="IPR052905">
    <property type="entry name" value="LD-transpeptidase_YkuD-like"/>
</dbReference>
<feature type="signal peptide" evidence="8">
    <location>
        <begin position="1"/>
        <end position="25"/>
    </location>
</feature>
<proteinExistence type="inferred from homology"/>
<dbReference type="InterPro" id="IPR045380">
    <property type="entry name" value="LD_TPept_scaffold_dom"/>
</dbReference>